<dbReference type="Gene3D" id="3.40.50.12230">
    <property type="match status" value="1"/>
</dbReference>
<organism evidence="3 4">
    <name type="scientific">Billgrantia montanilacus</name>
    <dbReference type="NCBI Taxonomy" id="2282305"/>
    <lineage>
        <taxon>Bacteria</taxon>
        <taxon>Pseudomonadati</taxon>
        <taxon>Pseudomonadota</taxon>
        <taxon>Gammaproteobacteria</taxon>
        <taxon>Oceanospirillales</taxon>
        <taxon>Halomonadaceae</taxon>
        <taxon>Billgrantia</taxon>
    </lineage>
</organism>
<dbReference type="InterPro" id="IPR036477">
    <property type="entry name" value="Formyl_transf_N_sf"/>
</dbReference>
<dbReference type="SUPFAM" id="SSF53328">
    <property type="entry name" value="Formyltransferase"/>
    <property type="match status" value="1"/>
</dbReference>
<sequence>MKILIFSLGEKGYRVVKALSEKKDKHAYVCVIGHDGAVEKDFSSDLTDFCIRNKIEYYIRKRFTYDISGYDLVLAVGWRWLIRGVSEEKLIVFHDSLLPRYRGFAPLVTALINKEKETGVTALFGGKNYDTGNIVLQKKMSITYPTTIAAEINRISTVYSDLAVELVEKYSENNNIIASYEQDESKSSYSLWRDEEDYRINWDSDAKDIEHFISCVGYPYRGATSLLDGKKIRIIKAKARADVTIENRNPGKVIFLESGLPVVVCGSGLITLIDICGEYGESLMPIKSFRSRFG</sequence>
<evidence type="ECO:0000313" key="3">
    <source>
        <dbReference type="EMBL" id="RCV91604.1"/>
    </source>
</evidence>
<reference evidence="3 4" key="1">
    <citation type="submission" date="2018-07" db="EMBL/GenBank/DDBJ databases">
        <title>Halomonas montanilacus sp. nov., isolated from Lake Pengyan on Tibetan Plateau.</title>
        <authorList>
            <person name="Lu H."/>
            <person name="Xing P."/>
            <person name="Wu Q."/>
        </authorList>
    </citation>
    <scope>NUCLEOTIDE SEQUENCE [LARGE SCALE GENOMIC DNA]</scope>
    <source>
        <strain evidence="3 4">PYC7W</strain>
    </source>
</reference>
<dbReference type="SUPFAM" id="SSF50486">
    <property type="entry name" value="FMT C-terminal domain-like"/>
    <property type="match status" value="1"/>
</dbReference>
<dbReference type="PANTHER" id="PTHR11138:SF5">
    <property type="entry name" value="METHIONYL-TRNA FORMYLTRANSFERASE, MITOCHONDRIAL"/>
    <property type="match status" value="1"/>
</dbReference>
<accession>A0A368U3M1</accession>
<dbReference type="InterPro" id="IPR005793">
    <property type="entry name" value="Formyl_trans_C"/>
</dbReference>
<dbReference type="AlphaFoldDB" id="A0A368U3M1"/>
<gene>
    <name evidence="3" type="ORF">DU505_00565</name>
</gene>
<evidence type="ECO:0000259" key="2">
    <source>
        <dbReference type="Pfam" id="PF02911"/>
    </source>
</evidence>
<evidence type="ECO:0000313" key="4">
    <source>
        <dbReference type="Proteomes" id="UP000252405"/>
    </source>
</evidence>
<evidence type="ECO:0000259" key="1">
    <source>
        <dbReference type="Pfam" id="PF00551"/>
    </source>
</evidence>
<dbReference type="OrthoDB" id="9802815at2"/>
<dbReference type="InterPro" id="IPR011034">
    <property type="entry name" value="Formyl_transferase-like_C_sf"/>
</dbReference>
<dbReference type="Pfam" id="PF02911">
    <property type="entry name" value="Formyl_trans_C"/>
    <property type="match status" value="1"/>
</dbReference>
<dbReference type="EMBL" id="QPII01000001">
    <property type="protein sequence ID" value="RCV91604.1"/>
    <property type="molecule type" value="Genomic_DNA"/>
</dbReference>
<comment type="caution">
    <text evidence="3">The sequence shown here is derived from an EMBL/GenBank/DDBJ whole genome shotgun (WGS) entry which is preliminary data.</text>
</comment>
<dbReference type="InterPro" id="IPR002376">
    <property type="entry name" value="Formyl_transf_N"/>
</dbReference>
<feature type="domain" description="Formyl transferase C-terminal" evidence="2">
    <location>
        <begin position="195"/>
        <end position="287"/>
    </location>
</feature>
<dbReference type="Proteomes" id="UP000252405">
    <property type="component" value="Unassembled WGS sequence"/>
</dbReference>
<name>A0A368U3M1_9GAMM</name>
<protein>
    <submittedName>
        <fullName evidence="3">Methionyl-tRNA formyltransferase</fullName>
    </submittedName>
</protein>
<dbReference type="Pfam" id="PF00551">
    <property type="entry name" value="Formyl_trans_N"/>
    <property type="match status" value="1"/>
</dbReference>
<dbReference type="RefSeq" id="WP_114477055.1">
    <property type="nucleotide sequence ID" value="NZ_QPII01000001.1"/>
</dbReference>
<dbReference type="GO" id="GO:0004479">
    <property type="term" value="F:methionyl-tRNA formyltransferase activity"/>
    <property type="evidence" value="ECO:0007669"/>
    <property type="project" value="TreeGrafter"/>
</dbReference>
<proteinExistence type="predicted"/>
<dbReference type="GO" id="GO:0005829">
    <property type="term" value="C:cytosol"/>
    <property type="evidence" value="ECO:0007669"/>
    <property type="project" value="TreeGrafter"/>
</dbReference>
<keyword evidence="4" id="KW-1185">Reference proteome</keyword>
<dbReference type="PANTHER" id="PTHR11138">
    <property type="entry name" value="METHIONYL-TRNA FORMYLTRANSFERASE"/>
    <property type="match status" value="1"/>
</dbReference>
<feature type="domain" description="Formyl transferase N-terminal" evidence="1">
    <location>
        <begin position="87"/>
        <end position="157"/>
    </location>
</feature>
<keyword evidence="3" id="KW-0808">Transferase</keyword>